<dbReference type="Proteomes" id="UP000243232">
    <property type="component" value="Chromosome I"/>
</dbReference>
<feature type="chain" id="PRO_5009274731" evidence="3">
    <location>
        <begin position="22"/>
        <end position="271"/>
    </location>
</feature>
<dbReference type="EMBL" id="LT629785">
    <property type="protein sequence ID" value="SDU17118.1"/>
    <property type="molecule type" value="Genomic_DNA"/>
</dbReference>
<dbReference type="STRING" id="364197.SAMN05216296_2189"/>
<comment type="similarity">
    <text evidence="1">Belongs to the bacterial solute-binding protein 3 family.</text>
</comment>
<organism evidence="5 6">
    <name type="scientific">Pseudomonas pohangensis</name>
    <dbReference type="NCBI Taxonomy" id="364197"/>
    <lineage>
        <taxon>Bacteria</taxon>
        <taxon>Pseudomonadati</taxon>
        <taxon>Pseudomonadota</taxon>
        <taxon>Gammaproteobacteria</taxon>
        <taxon>Pseudomonadales</taxon>
        <taxon>Pseudomonadaceae</taxon>
        <taxon>Pseudomonas</taxon>
    </lineage>
</organism>
<protein>
    <submittedName>
        <fullName evidence="5">Amino acid ABC transporter substrate-binding protein, PAAT family</fullName>
    </submittedName>
</protein>
<reference evidence="6" key="1">
    <citation type="submission" date="2016-10" db="EMBL/GenBank/DDBJ databases">
        <authorList>
            <person name="Varghese N."/>
            <person name="Submissions S."/>
        </authorList>
    </citation>
    <scope>NUCLEOTIDE SEQUENCE [LARGE SCALE GENOMIC DNA]</scope>
    <source>
        <strain evidence="6">DSM 17875</strain>
    </source>
</reference>
<dbReference type="SUPFAM" id="SSF53850">
    <property type="entry name" value="Periplasmic binding protein-like II"/>
    <property type="match status" value="1"/>
</dbReference>
<feature type="domain" description="Solute-binding protein family 3/N-terminal" evidence="4">
    <location>
        <begin position="33"/>
        <end position="168"/>
    </location>
</feature>
<evidence type="ECO:0000256" key="3">
    <source>
        <dbReference type="SAM" id="SignalP"/>
    </source>
</evidence>
<evidence type="ECO:0000313" key="5">
    <source>
        <dbReference type="EMBL" id="SDU17118.1"/>
    </source>
</evidence>
<name>A0A1H2GCK2_9PSED</name>
<evidence type="ECO:0000313" key="6">
    <source>
        <dbReference type="Proteomes" id="UP000243232"/>
    </source>
</evidence>
<accession>A0A1H2GCK2</accession>
<dbReference type="PANTHER" id="PTHR35936">
    <property type="entry name" value="MEMBRANE-BOUND LYTIC MUREIN TRANSGLYCOSYLASE F"/>
    <property type="match status" value="1"/>
</dbReference>
<evidence type="ECO:0000256" key="2">
    <source>
        <dbReference type="ARBA" id="ARBA00022729"/>
    </source>
</evidence>
<keyword evidence="6" id="KW-1185">Reference proteome</keyword>
<sequence length="271" mass="29618">MVLRSLVFLVLMGVLAVEASAAPSCEKLIATGNPDYPPYLWRDPANTRKLIGADADLLKQIGEQIGVKIEVIYAGTQAEAEEDVRAGRADLLLATRKNLPQLEQMDYVHPAMHRTYTRVWMQKARSFPYAGWDDLLGRSGETTPATALSPEFDSFARQSLMLQPAQGLAKAFQKLLLGRIDYVLAEGYPGQLVAAQLGISEQLDASGPAVSGTQLYLALSHNSACNDVELRGQLARKMTELVDSAAPEALLKSNVQRWQAQQVPVEAILKD</sequence>
<feature type="signal peptide" evidence="3">
    <location>
        <begin position="1"/>
        <end position="21"/>
    </location>
</feature>
<dbReference type="AlphaFoldDB" id="A0A1H2GCK2"/>
<dbReference type="PANTHER" id="PTHR35936:SF6">
    <property type="entry name" value="AMINO ACID ABC TRANSPORTER SUBSTRATE-BINDING PAAT FAMILY PROTEIN"/>
    <property type="match status" value="1"/>
</dbReference>
<dbReference type="Pfam" id="PF00497">
    <property type="entry name" value="SBP_bac_3"/>
    <property type="match status" value="1"/>
</dbReference>
<dbReference type="Gene3D" id="3.40.190.10">
    <property type="entry name" value="Periplasmic binding protein-like II"/>
    <property type="match status" value="2"/>
</dbReference>
<evidence type="ECO:0000256" key="1">
    <source>
        <dbReference type="ARBA" id="ARBA00010333"/>
    </source>
</evidence>
<dbReference type="InterPro" id="IPR001638">
    <property type="entry name" value="Solute-binding_3/MltF_N"/>
</dbReference>
<dbReference type="RefSeq" id="WP_231975013.1">
    <property type="nucleotide sequence ID" value="NZ_LT629785.1"/>
</dbReference>
<gene>
    <name evidence="5" type="ORF">SAMN05216296_2189</name>
</gene>
<proteinExistence type="inferred from homology"/>
<evidence type="ECO:0000259" key="4">
    <source>
        <dbReference type="Pfam" id="PF00497"/>
    </source>
</evidence>
<keyword evidence="2 3" id="KW-0732">Signal</keyword>